<evidence type="ECO:0000256" key="4">
    <source>
        <dbReference type="ARBA" id="ARBA00022980"/>
    </source>
</evidence>
<sequence length="149" mass="16377">MEIILKKDITGLGYKNDLVTVKDGYARNFLIPKSLAIVATASARKVVAEVKKQQAYKEERIRKEAEKLAKVLEGAELTIGVKASTKGKIFGSVNNIMIADAIKVQKNLEVDRKKIEISGEAIKEVGAYKATIKLHKDIVVELALDVKAE</sequence>
<dbReference type="InterPro" id="IPR009027">
    <property type="entry name" value="Ribosomal_bL9/RNase_H1_N"/>
</dbReference>
<name>A0A3B0UAI5_9ZZZZ</name>
<dbReference type="Pfam" id="PF01281">
    <property type="entry name" value="Ribosomal_L9_N"/>
    <property type="match status" value="1"/>
</dbReference>
<dbReference type="SUPFAM" id="SSF55653">
    <property type="entry name" value="Ribosomal protein L9 C-domain"/>
    <property type="match status" value="1"/>
</dbReference>
<dbReference type="HAMAP" id="MF_00503">
    <property type="entry name" value="Ribosomal_bL9"/>
    <property type="match status" value="1"/>
</dbReference>
<dbReference type="GO" id="GO:0006412">
    <property type="term" value="P:translation"/>
    <property type="evidence" value="ECO:0007669"/>
    <property type="project" value="InterPro"/>
</dbReference>
<dbReference type="InterPro" id="IPR036935">
    <property type="entry name" value="Ribosomal_bL9_N_sf"/>
</dbReference>
<evidence type="ECO:0000256" key="2">
    <source>
        <dbReference type="ARBA" id="ARBA00022730"/>
    </source>
</evidence>
<keyword evidence="3" id="KW-0694">RNA-binding</keyword>
<dbReference type="InterPro" id="IPR036791">
    <property type="entry name" value="Ribosomal_bL9_C_sf"/>
</dbReference>
<evidence type="ECO:0000313" key="7">
    <source>
        <dbReference type="EMBL" id="VAW27458.1"/>
    </source>
</evidence>
<proteinExistence type="inferred from homology"/>
<dbReference type="EMBL" id="UOET01000115">
    <property type="protein sequence ID" value="VAW27458.1"/>
    <property type="molecule type" value="Genomic_DNA"/>
</dbReference>
<dbReference type="GO" id="GO:0003735">
    <property type="term" value="F:structural constituent of ribosome"/>
    <property type="evidence" value="ECO:0007669"/>
    <property type="project" value="InterPro"/>
</dbReference>
<dbReference type="PROSITE" id="PS00651">
    <property type="entry name" value="RIBOSOMAL_L9"/>
    <property type="match status" value="1"/>
</dbReference>
<dbReference type="Gene3D" id="3.40.5.10">
    <property type="entry name" value="Ribosomal protein L9, N-terminal domain"/>
    <property type="match status" value="1"/>
</dbReference>
<dbReference type="GO" id="GO:0005840">
    <property type="term" value="C:ribosome"/>
    <property type="evidence" value="ECO:0007669"/>
    <property type="project" value="UniProtKB-KW"/>
</dbReference>
<feature type="domain" description="Ribosomal protein L9" evidence="6">
    <location>
        <begin position="13"/>
        <end position="40"/>
    </location>
</feature>
<gene>
    <name evidence="7" type="ORF">MNBD_BACTEROID07-1756</name>
</gene>
<dbReference type="SUPFAM" id="SSF55658">
    <property type="entry name" value="L9 N-domain-like"/>
    <property type="match status" value="1"/>
</dbReference>
<comment type="similarity">
    <text evidence="1">Belongs to the bacterial ribosomal protein bL9 family.</text>
</comment>
<dbReference type="InterPro" id="IPR020069">
    <property type="entry name" value="Ribosomal_bL9_C"/>
</dbReference>
<dbReference type="Pfam" id="PF03948">
    <property type="entry name" value="Ribosomal_L9_C"/>
    <property type="match status" value="1"/>
</dbReference>
<dbReference type="AlphaFoldDB" id="A0A3B0UAI5"/>
<dbReference type="GO" id="GO:0019843">
    <property type="term" value="F:rRNA binding"/>
    <property type="evidence" value="ECO:0007669"/>
    <property type="project" value="UniProtKB-KW"/>
</dbReference>
<keyword evidence="5" id="KW-0687">Ribonucleoprotein</keyword>
<accession>A0A3B0UAI5</accession>
<evidence type="ECO:0000256" key="1">
    <source>
        <dbReference type="ARBA" id="ARBA00010605"/>
    </source>
</evidence>
<dbReference type="InterPro" id="IPR000244">
    <property type="entry name" value="Ribosomal_bL9"/>
</dbReference>
<dbReference type="PANTHER" id="PTHR21368">
    <property type="entry name" value="50S RIBOSOMAL PROTEIN L9"/>
    <property type="match status" value="1"/>
</dbReference>
<dbReference type="InterPro" id="IPR020070">
    <property type="entry name" value="Ribosomal_bL9_N"/>
</dbReference>
<dbReference type="Gene3D" id="3.10.430.100">
    <property type="entry name" value="Ribosomal protein L9, C-terminal domain"/>
    <property type="match status" value="1"/>
</dbReference>
<organism evidence="7">
    <name type="scientific">hydrothermal vent metagenome</name>
    <dbReference type="NCBI Taxonomy" id="652676"/>
    <lineage>
        <taxon>unclassified sequences</taxon>
        <taxon>metagenomes</taxon>
        <taxon>ecological metagenomes</taxon>
    </lineage>
</organism>
<dbReference type="InterPro" id="IPR020594">
    <property type="entry name" value="Ribosomal_bL9_bac/chp"/>
</dbReference>
<dbReference type="NCBIfam" id="TIGR00158">
    <property type="entry name" value="L9"/>
    <property type="match status" value="1"/>
</dbReference>
<reference evidence="7" key="1">
    <citation type="submission" date="2018-06" db="EMBL/GenBank/DDBJ databases">
        <authorList>
            <person name="Zhirakovskaya E."/>
        </authorList>
    </citation>
    <scope>NUCLEOTIDE SEQUENCE</scope>
</reference>
<evidence type="ECO:0000256" key="3">
    <source>
        <dbReference type="ARBA" id="ARBA00022884"/>
    </source>
</evidence>
<keyword evidence="2" id="KW-0699">rRNA-binding</keyword>
<evidence type="ECO:0000259" key="6">
    <source>
        <dbReference type="PROSITE" id="PS00651"/>
    </source>
</evidence>
<evidence type="ECO:0000256" key="5">
    <source>
        <dbReference type="ARBA" id="ARBA00023274"/>
    </source>
</evidence>
<keyword evidence="4 7" id="KW-0689">Ribosomal protein</keyword>
<protein>
    <submittedName>
        <fullName evidence="7">LSU ribosomal protein L9p</fullName>
    </submittedName>
</protein>
<dbReference type="GO" id="GO:1990904">
    <property type="term" value="C:ribonucleoprotein complex"/>
    <property type="evidence" value="ECO:0007669"/>
    <property type="project" value="UniProtKB-KW"/>
</dbReference>